<comment type="catalytic activity">
    <reaction evidence="3">
        <text>N-formyl-L-kynurenine + H2O = L-kynurenine + formate + H(+)</text>
        <dbReference type="Rhea" id="RHEA:13009"/>
        <dbReference type="ChEBI" id="CHEBI:15377"/>
        <dbReference type="ChEBI" id="CHEBI:15378"/>
        <dbReference type="ChEBI" id="CHEBI:15740"/>
        <dbReference type="ChEBI" id="CHEBI:57959"/>
        <dbReference type="ChEBI" id="CHEBI:58629"/>
        <dbReference type="EC" id="3.5.1.9"/>
    </reaction>
</comment>
<organism evidence="5 6">
    <name type="scientific">Podospora fimiseda</name>
    <dbReference type="NCBI Taxonomy" id="252190"/>
    <lineage>
        <taxon>Eukaryota</taxon>
        <taxon>Fungi</taxon>
        <taxon>Dikarya</taxon>
        <taxon>Ascomycota</taxon>
        <taxon>Pezizomycotina</taxon>
        <taxon>Sordariomycetes</taxon>
        <taxon>Sordariomycetidae</taxon>
        <taxon>Sordariales</taxon>
        <taxon>Podosporaceae</taxon>
        <taxon>Podospora</taxon>
    </lineage>
</organism>
<dbReference type="PANTHER" id="PTHR48081">
    <property type="entry name" value="AB HYDROLASE SUPERFAMILY PROTEIN C4A8.06C"/>
    <property type="match status" value="1"/>
</dbReference>
<dbReference type="SUPFAM" id="SSF53474">
    <property type="entry name" value="alpha/beta-Hydrolases"/>
    <property type="match status" value="1"/>
</dbReference>
<reference evidence="5" key="2">
    <citation type="submission" date="2023-05" db="EMBL/GenBank/DDBJ databases">
        <authorList>
            <consortium name="Lawrence Berkeley National Laboratory"/>
            <person name="Steindorff A."/>
            <person name="Hensen N."/>
            <person name="Bonometti L."/>
            <person name="Westerberg I."/>
            <person name="Brannstrom I.O."/>
            <person name="Guillou S."/>
            <person name="Cros-Aarteil S."/>
            <person name="Calhoun S."/>
            <person name="Haridas S."/>
            <person name="Kuo A."/>
            <person name="Mondo S."/>
            <person name="Pangilinan J."/>
            <person name="Riley R."/>
            <person name="Labutti K."/>
            <person name="Andreopoulos B."/>
            <person name="Lipzen A."/>
            <person name="Chen C."/>
            <person name="Yanf M."/>
            <person name="Daum C."/>
            <person name="Ng V."/>
            <person name="Clum A."/>
            <person name="Ohm R."/>
            <person name="Martin F."/>
            <person name="Silar P."/>
            <person name="Natvig D."/>
            <person name="Lalanne C."/>
            <person name="Gautier V."/>
            <person name="Ament-Velasquez S.L."/>
            <person name="Kruys A."/>
            <person name="Hutchinson M.I."/>
            <person name="Powell A.J."/>
            <person name="Barry K."/>
            <person name="Miller A.N."/>
            <person name="Grigoriev I.V."/>
            <person name="Debuchy R."/>
            <person name="Gladieux P."/>
            <person name="Thoren M.H."/>
            <person name="Johannesson H."/>
        </authorList>
    </citation>
    <scope>NUCLEOTIDE SEQUENCE</scope>
    <source>
        <strain evidence="5">CBS 990.96</strain>
    </source>
</reference>
<evidence type="ECO:0000256" key="3">
    <source>
        <dbReference type="HAMAP-Rule" id="MF_03014"/>
    </source>
</evidence>
<comment type="subunit">
    <text evidence="3">Homodimer.</text>
</comment>
<dbReference type="InterPro" id="IPR049492">
    <property type="entry name" value="BD-FAE-like_dom"/>
</dbReference>
<dbReference type="GO" id="GO:0019441">
    <property type="term" value="P:L-tryptophan catabolic process to kynurenine"/>
    <property type="evidence" value="ECO:0007669"/>
    <property type="project" value="UniProtKB-UniRule"/>
</dbReference>
<evidence type="ECO:0000313" key="6">
    <source>
        <dbReference type="Proteomes" id="UP001301958"/>
    </source>
</evidence>
<protein>
    <recommendedName>
        <fullName evidence="3">Kynurenine formamidase</fullName>
        <shortName evidence="3">KFA</shortName>
        <shortName evidence="3">KFase</shortName>
        <ecNumber evidence="3">3.5.1.9</ecNumber>
    </recommendedName>
    <alternativeName>
        <fullName evidence="3">Arylformamidase</fullName>
    </alternativeName>
    <alternativeName>
        <fullName evidence="3">N-formylkynurenine formamidase</fullName>
        <shortName evidence="3">FKF</shortName>
    </alternativeName>
</protein>
<dbReference type="InterPro" id="IPR029058">
    <property type="entry name" value="AB_hydrolase_fold"/>
</dbReference>
<comment type="caution">
    <text evidence="5">The sequence shown here is derived from an EMBL/GenBank/DDBJ whole genome shotgun (WGS) entry which is preliminary data.</text>
</comment>
<accession>A0AAN7BRQ2</accession>
<name>A0AAN7BRQ2_9PEZI</name>
<dbReference type="PANTHER" id="PTHR48081:SF33">
    <property type="entry name" value="KYNURENINE FORMAMIDASE"/>
    <property type="match status" value="1"/>
</dbReference>
<dbReference type="GO" id="GO:0034354">
    <property type="term" value="P:'de novo' NAD+ biosynthetic process from L-tryptophan"/>
    <property type="evidence" value="ECO:0007669"/>
    <property type="project" value="UniProtKB-UniRule"/>
</dbReference>
<dbReference type="GO" id="GO:0004061">
    <property type="term" value="F:arylformamidase activity"/>
    <property type="evidence" value="ECO:0007669"/>
    <property type="project" value="UniProtKB-UniRule"/>
</dbReference>
<dbReference type="Proteomes" id="UP001301958">
    <property type="component" value="Unassembled WGS sequence"/>
</dbReference>
<keyword evidence="6" id="KW-1185">Reference proteome</keyword>
<evidence type="ECO:0000256" key="1">
    <source>
        <dbReference type="ARBA" id="ARBA00022801"/>
    </source>
</evidence>
<dbReference type="EC" id="3.5.1.9" evidence="3"/>
<keyword evidence="1 3" id="KW-0378">Hydrolase</keyword>
<feature type="active site" description="Nucleophile" evidence="3">
    <location>
        <position position="163"/>
    </location>
</feature>
<dbReference type="InterPro" id="IPR027519">
    <property type="entry name" value="KFase_ver/fungi-typ"/>
</dbReference>
<feature type="domain" description="BD-FAE-like" evidence="4">
    <location>
        <begin position="62"/>
        <end position="278"/>
    </location>
</feature>
<evidence type="ECO:0000256" key="2">
    <source>
        <dbReference type="ARBA" id="ARBA00023079"/>
    </source>
</evidence>
<dbReference type="HAMAP" id="MF_03014">
    <property type="entry name" value="KFase"/>
    <property type="match status" value="1"/>
</dbReference>
<reference evidence="5" key="1">
    <citation type="journal article" date="2023" name="Mol. Phylogenet. Evol.">
        <title>Genome-scale phylogeny and comparative genomics of the fungal order Sordariales.</title>
        <authorList>
            <person name="Hensen N."/>
            <person name="Bonometti L."/>
            <person name="Westerberg I."/>
            <person name="Brannstrom I.O."/>
            <person name="Guillou S."/>
            <person name="Cros-Aarteil S."/>
            <person name="Calhoun S."/>
            <person name="Haridas S."/>
            <person name="Kuo A."/>
            <person name="Mondo S."/>
            <person name="Pangilinan J."/>
            <person name="Riley R."/>
            <person name="LaButti K."/>
            <person name="Andreopoulos B."/>
            <person name="Lipzen A."/>
            <person name="Chen C."/>
            <person name="Yan M."/>
            <person name="Daum C."/>
            <person name="Ng V."/>
            <person name="Clum A."/>
            <person name="Steindorff A."/>
            <person name="Ohm R.A."/>
            <person name="Martin F."/>
            <person name="Silar P."/>
            <person name="Natvig D.O."/>
            <person name="Lalanne C."/>
            <person name="Gautier V."/>
            <person name="Ament-Velasquez S.L."/>
            <person name="Kruys A."/>
            <person name="Hutchinson M.I."/>
            <person name="Powell A.J."/>
            <person name="Barry K."/>
            <person name="Miller A.N."/>
            <person name="Grigoriev I.V."/>
            <person name="Debuchy R."/>
            <person name="Gladieux P."/>
            <person name="Hiltunen Thoren M."/>
            <person name="Johannesson H."/>
        </authorList>
    </citation>
    <scope>NUCLEOTIDE SEQUENCE</scope>
    <source>
        <strain evidence="5">CBS 990.96</strain>
    </source>
</reference>
<comment type="function">
    <text evidence="3">Catalyzes the hydrolysis of N-formyl-L-kynurenine to L-kynurenine, the second step in the kynurenine pathway of tryptophan degradation. Kynurenine may be further oxidized to nicotinic acid, NAD(H) and NADP(H). Required for elimination of toxic metabolites.</text>
</comment>
<dbReference type="Pfam" id="PF20434">
    <property type="entry name" value="BD-FAE"/>
    <property type="match status" value="1"/>
</dbReference>
<feature type="active site" evidence="3">
    <location>
        <position position="266"/>
    </location>
</feature>
<comment type="domain">
    <text evidence="3">The main chain amide nitrogen atoms of the second glycine and its adjacent residue in the HGGXW motif define the oxyanion hole, and stabilize the oxyanion that forms during the nucleophilic attack by the catalytic serine during substrate cleavage.</text>
</comment>
<evidence type="ECO:0000259" key="4">
    <source>
        <dbReference type="Pfam" id="PF20434"/>
    </source>
</evidence>
<proteinExistence type="inferred from homology"/>
<evidence type="ECO:0000313" key="5">
    <source>
        <dbReference type="EMBL" id="KAK4228299.1"/>
    </source>
</evidence>
<dbReference type="EMBL" id="MU865320">
    <property type="protein sequence ID" value="KAK4228299.1"/>
    <property type="molecule type" value="Genomic_DNA"/>
</dbReference>
<keyword evidence="2 3" id="KW-0823">Tryptophan catabolism</keyword>
<dbReference type="AlphaFoldDB" id="A0AAN7BRQ2"/>
<comment type="similarity">
    <text evidence="3">Belongs to the kynurenine formamidase family.</text>
</comment>
<sequence>MATTSLSIFSSYPYEPLYSPSDPSTPIAHHKPLIPYLSDNPHPLQSLSFYLPYTSSIPSPSYLPTDNNNKTYILYIHGGAWRDPLISSTSIQPTISSLFSSPSLPTNLSGIISLNYRLSPHPSHPDIIPPNKAKHPDHISDILSALKFLHQLGISPRIIIGHSCGATLAFQSVMNPSRFGLSPSLEVKNKPEVIIGVNGLYDLAGFIESPPKGFEGLKGGYQEFVEGAFGESKKIWKEVCPTSCEKGWVKEWNEGKKVVLVQSEEDGLVPREQLVGFRKRIEEEEEGGLEVGEVDGEGWGEHDDVWKNGKKLAGLVREVLKGLE</sequence>
<gene>
    <name evidence="5" type="ORF">QBC38DRAFT_158486</name>
</gene>
<comment type="pathway">
    <text evidence="3">Amino-acid degradation; L-tryptophan degradation via kynurenine pathway; L-kynurenine from L-tryptophan: step 2/2.</text>
</comment>
<feature type="active site" evidence="3">
    <location>
        <position position="302"/>
    </location>
</feature>
<dbReference type="InterPro" id="IPR050300">
    <property type="entry name" value="GDXG_lipolytic_enzyme"/>
</dbReference>
<feature type="short sequence motif" description="HGGXW" evidence="3">
    <location>
        <begin position="77"/>
        <end position="81"/>
    </location>
</feature>
<dbReference type="Gene3D" id="3.40.50.1820">
    <property type="entry name" value="alpha/beta hydrolase"/>
    <property type="match status" value="1"/>
</dbReference>